<evidence type="ECO:0000313" key="1">
    <source>
        <dbReference type="EMBL" id="RZT76015.1"/>
    </source>
</evidence>
<sequence>MSISLSAPSISSASAKRSDGWLAINCLKDRVDLAHVQQAPGQMPEVVLLESYATGGDLQGALQRLRKEKRLHSHRCVVMLNSGDFQVLQVEAPSVPLDERRQALRWQIKDMLDYPVEAATLDVLDVPGQQGSGRAQQVLVVVAANAVLSPLAAAVAGAGLKLEAIDVPDMGQRNIAALLEKDNRAVALLTFDDDGGLLTVSAQGELYVSRRIDVSRQALEGAADERREQLFDRIVLEVQRTLDTFDRQYSFVPMGQLWLAQVPGGDGLKATLAPNVYVPVETLDLQNVLHFPGIPELRHPERQAQCLKLLGCAMR</sequence>
<gene>
    <name evidence="1" type="ORF">EV678_1883</name>
</gene>
<reference evidence="1 2" key="1">
    <citation type="submission" date="2019-02" db="EMBL/GenBank/DDBJ databases">
        <title>Genomic Encyclopedia of Type Strains, Phase IV (KMG-IV): sequencing the most valuable type-strain genomes for metagenomic binning, comparative biology and taxonomic classification.</title>
        <authorList>
            <person name="Goeker M."/>
        </authorList>
    </citation>
    <scope>NUCLEOTIDE SEQUENCE [LARGE SCALE GENOMIC DNA]</scope>
    <source>
        <strain evidence="1 2">DSM 21223</strain>
    </source>
</reference>
<comment type="caution">
    <text evidence="1">The sequence shown here is derived from an EMBL/GenBank/DDBJ whole genome shotgun (WGS) entry which is preliminary data.</text>
</comment>
<dbReference type="Gene3D" id="3.30.1490.300">
    <property type="match status" value="1"/>
</dbReference>
<evidence type="ECO:0000313" key="2">
    <source>
        <dbReference type="Proteomes" id="UP000292136"/>
    </source>
</evidence>
<dbReference type="EMBL" id="SHKM01000002">
    <property type="protein sequence ID" value="RZT76015.1"/>
    <property type="molecule type" value="Genomic_DNA"/>
</dbReference>
<proteinExistence type="predicted"/>
<organism evidence="1 2">
    <name type="scientific">Azospira oryzae</name>
    <dbReference type="NCBI Taxonomy" id="146939"/>
    <lineage>
        <taxon>Bacteria</taxon>
        <taxon>Pseudomonadati</taxon>
        <taxon>Pseudomonadota</taxon>
        <taxon>Betaproteobacteria</taxon>
        <taxon>Rhodocyclales</taxon>
        <taxon>Rhodocyclaceae</taxon>
        <taxon>Azospira</taxon>
    </lineage>
</organism>
<protein>
    <submittedName>
        <fullName evidence="1">MSHA biogenesis protein MshI</fullName>
    </submittedName>
</protein>
<dbReference type="SUPFAM" id="SSF53067">
    <property type="entry name" value="Actin-like ATPase domain"/>
    <property type="match status" value="1"/>
</dbReference>
<accession>A0ABY0ILF8</accession>
<keyword evidence="2" id="KW-1185">Reference proteome</keyword>
<name>A0ABY0ILF8_9RHOO</name>
<dbReference type="Proteomes" id="UP000292136">
    <property type="component" value="Unassembled WGS sequence"/>
</dbReference>
<dbReference type="InterPro" id="IPR043129">
    <property type="entry name" value="ATPase_NBD"/>
</dbReference>
<dbReference type="RefSeq" id="WP_130459344.1">
    <property type="nucleotide sequence ID" value="NZ_SHKM01000002.1"/>
</dbReference>
<dbReference type="Gene3D" id="3.30.420.40">
    <property type="match status" value="2"/>
</dbReference>